<dbReference type="Pfam" id="PF05768">
    <property type="entry name" value="Glrx-like"/>
    <property type="match status" value="1"/>
</dbReference>
<dbReference type="RefSeq" id="WP_146899366.1">
    <property type="nucleotide sequence ID" value="NZ_BAAARM010000001.1"/>
</dbReference>
<proteinExistence type="predicted"/>
<evidence type="ECO:0000313" key="2">
    <source>
        <dbReference type="Proteomes" id="UP000321181"/>
    </source>
</evidence>
<protein>
    <submittedName>
        <fullName evidence="1">Thioredoxin family protein</fullName>
    </submittedName>
</protein>
<organism evidence="1 2">
    <name type="scientific">Cellulomonas aerilata</name>
    <dbReference type="NCBI Taxonomy" id="515326"/>
    <lineage>
        <taxon>Bacteria</taxon>
        <taxon>Bacillati</taxon>
        <taxon>Actinomycetota</taxon>
        <taxon>Actinomycetes</taxon>
        <taxon>Micrococcales</taxon>
        <taxon>Cellulomonadaceae</taxon>
        <taxon>Cellulomonas</taxon>
    </lineage>
</organism>
<dbReference type="EMBL" id="BJYY01000001">
    <property type="protein sequence ID" value="GEO32769.1"/>
    <property type="molecule type" value="Genomic_DNA"/>
</dbReference>
<name>A0A512D8H6_9CELL</name>
<sequence>MTTSAPRVVLYGRAGCHLCDTAREVVREVAADAGETWTEVDVDAAAAHDGGALQREYGEQVPVVTVDGVPRGFWRIDAGRLRKALAAPRPSP</sequence>
<comment type="caution">
    <text evidence="1">The sequence shown here is derived from an EMBL/GenBank/DDBJ whole genome shotgun (WGS) entry which is preliminary data.</text>
</comment>
<dbReference type="InterPro" id="IPR036249">
    <property type="entry name" value="Thioredoxin-like_sf"/>
</dbReference>
<dbReference type="InterPro" id="IPR008554">
    <property type="entry name" value="Glutaredoxin-like"/>
</dbReference>
<dbReference type="Gene3D" id="3.40.30.10">
    <property type="entry name" value="Glutaredoxin"/>
    <property type="match status" value="1"/>
</dbReference>
<dbReference type="AlphaFoldDB" id="A0A512D8H6"/>
<dbReference type="OrthoDB" id="8779161at2"/>
<accession>A0A512D8H6</accession>
<dbReference type="SUPFAM" id="SSF52833">
    <property type="entry name" value="Thioredoxin-like"/>
    <property type="match status" value="1"/>
</dbReference>
<reference evidence="1 2" key="1">
    <citation type="submission" date="2019-07" db="EMBL/GenBank/DDBJ databases">
        <title>Whole genome shotgun sequence of Cellulomonas aerilata NBRC 106308.</title>
        <authorList>
            <person name="Hosoyama A."/>
            <person name="Uohara A."/>
            <person name="Ohji S."/>
            <person name="Ichikawa N."/>
        </authorList>
    </citation>
    <scope>NUCLEOTIDE SEQUENCE [LARGE SCALE GENOMIC DNA]</scope>
    <source>
        <strain evidence="1 2">NBRC 106308</strain>
    </source>
</reference>
<keyword evidence="2" id="KW-1185">Reference proteome</keyword>
<dbReference type="Proteomes" id="UP000321181">
    <property type="component" value="Unassembled WGS sequence"/>
</dbReference>
<gene>
    <name evidence="1" type="ORF">CAE01nite_04940</name>
</gene>
<evidence type="ECO:0000313" key="1">
    <source>
        <dbReference type="EMBL" id="GEO32769.1"/>
    </source>
</evidence>